<dbReference type="RefSeq" id="WP_238680700.1">
    <property type="nucleotide sequence ID" value="NZ_JAKKFD010000041.1"/>
</dbReference>
<evidence type="ECO:0000313" key="1">
    <source>
        <dbReference type="EMBL" id="MCG5445751.1"/>
    </source>
</evidence>
<accession>A0ABS9N735</accession>
<organism evidence="1 2">
    <name type="scientific">Micromonospora trifolii</name>
    <dbReference type="NCBI Taxonomy" id="2911208"/>
    <lineage>
        <taxon>Bacteria</taxon>
        <taxon>Bacillati</taxon>
        <taxon>Actinomycetota</taxon>
        <taxon>Actinomycetes</taxon>
        <taxon>Micromonosporales</taxon>
        <taxon>Micromonosporaceae</taxon>
        <taxon>Micromonospora</taxon>
    </lineage>
</organism>
<keyword evidence="2" id="KW-1185">Reference proteome</keyword>
<dbReference type="EMBL" id="JAKKFD010000041">
    <property type="protein sequence ID" value="MCG5445751.1"/>
    <property type="molecule type" value="Genomic_DNA"/>
</dbReference>
<reference evidence="1 2" key="1">
    <citation type="submission" date="2022-01" db="EMBL/GenBank/DDBJ databases">
        <authorList>
            <person name="Riesco R."/>
            <person name="Trujillo M.E."/>
        </authorList>
    </citation>
    <scope>NUCLEOTIDE SEQUENCE [LARGE SCALE GENOMIC DNA]</scope>
    <source>
        <strain evidence="1 2">NIE79</strain>
    </source>
</reference>
<proteinExistence type="predicted"/>
<evidence type="ECO:0000313" key="2">
    <source>
        <dbReference type="Proteomes" id="UP001201629"/>
    </source>
</evidence>
<name>A0ABS9N735_9ACTN</name>
<comment type="caution">
    <text evidence="1">The sequence shown here is derived from an EMBL/GenBank/DDBJ whole genome shotgun (WGS) entry which is preliminary data.</text>
</comment>
<protein>
    <submittedName>
        <fullName evidence="1">Uncharacterized protein</fullName>
    </submittedName>
</protein>
<dbReference type="Proteomes" id="UP001201629">
    <property type="component" value="Unassembled WGS sequence"/>
</dbReference>
<gene>
    <name evidence="1" type="ORF">NIE79_004272</name>
</gene>
<sequence>MRRNLTEIAAELQALDVLDFDVTRLDANGSDQLDAICTELAERDDPQQWAPLLYAVMERLYMADLGSPGPLVHTLETWRGYRPLLVESLRRKPTPLTVWMANRVLNGNPPDAPQWLQLIQEAASHPMASPQVQADARDFLTYQATRS</sequence>